<protein>
    <submittedName>
        <fullName evidence="2">3-demethylubiquinone-9 3-methyltransferase</fullName>
    </submittedName>
</protein>
<dbReference type="GO" id="GO:0008168">
    <property type="term" value="F:methyltransferase activity"/>
    <property type="evidence" value="ECO:0007669"/>
    <property type="project" value="UniProtKB-KW"/>
</dbReference>
<keyword evidence="3" id="KW-1185">Reference proteome</keyword>
<evidence type="ECO:0000259" key="1">
    <source>
        <dbReference type="Pfam" id="PF06983"/>
    </source>
</evidence>
<dbReference type="CDD" id="cd06588">
    <property type="entry name" value="PhnB_like"/>
    <property type="match status" value="1"/>
</dbReference>
<organism evidence="2 3">
    <name type="scientific">Luteitalea pratensis</name>
    <dbReference type="NCBI Taxonomy" id="1855912"/>
    <lineage>
        <taxon>Bacteria</taxon>
        <taxon>Pseudomonadati</taxon>
        <taxon>Acidobacteriota</taxon>
        <taxon>Vicinamibacteria</taxon>
        <taxon>Vicinamibacterales</taxon>
        <taxon>Vicinamibacteraceae</taxon>
        <taxon>Luteitalea</taxon>
    </lineage>
</organism>
<dbReference type="Proteomes" id="UP000076079">
    <property type="component" value="Chromosome"/>
</dbReference>
<dbReference type="STRING" id="1855912.LuPra_01168"/>
<dbReference type="PIRSF" id="PIRSF021700">
    <property type="entry name" value="3_dmu_93_MTrfase"/>
    <property type="match status" value="1"/>
</dbReference>
<keyword evidence="2" id="KW-0808">Transferase</keyword>
<dbReference type="PANTHER" id="PTHR33990">
    <property type="entry name" value="PROTEIN YJDN-RELATED"/>
    <property type="match status" value="1"/>
</dbReference>
<dbReference type="SUPFAM" id="SSF54593">
    <property type="entry name" value="Glyoxalase/Bleomycin resistance protein/Dihydroxybiphenyl dioxygenase"/>
    <property type="match status" value="1"/>
</dbReference>
<feature type="domain" description="PhnB-like" evidence="1">
    <location>
        <begin position="6"/>
        <end position="120"/>
    </location>
</feature>
<name>A0A143PI98_LUTPR</name>
<keyword evidence="2" id="KW-0830">Ubiquinone</keyword>
<proteinExistence type="predicted"/>
<dbReference type="KEGG" id="abac:LuPra_01168"/>
<evidence type="ECO:0000313" key="3">
    <source>
        <dbReference type="Proteomes" id="UP000076079"/>
    </source>
</evidence>
<evidence type="ECO:0000313" key="2">
    <source>
        <dbReference type="EMBL" id="AMY07980.1"/>
    </source>
</evidence>
<accession>A0A143PI98</accession>
<dbReference type="InterPro" id="IPR029068">
    <property type="entry name" value="Glyas_Bleomycin-R_OHBP_Dase"/>
</dbReference>
<dbReference type="OrthoDB" id="9806473at2"/>
<dbReference type="InterPro" id="IPR028973">
    <property type="entry name" value="PhnB-like"/>
</dbReference>
<dbReference type="EMBL" id="CP015136">
    <property type="protein sequence ID" value="AMY07980.1"/>
    <property type="molecule type" value="Genomic_DNA"/>
</dbReference>
<dbReference type="AlphaFoldDB" id="A0A143PI98"/>
<dbReference type="Pfam" id="PF06983">
    <property type="entry name" value="3-dmu-9_3-mt"/>
    <property type="match status" value="1"/>
</dbReference>
<dbReference type="PATRIC" id="fig|1813736.3.peg.1213"/>
<keyword evidence="2" id="KW-0489">Methyltransferase</keyword>
<reference evidence="2 3" key="1">
    <citation type="journal article" date="2016" name="Genome Announc.">
        <title>First Complete Genome Sequence of a Subdivision 6 Acidobacterium Strain.</title>
        <authorList>
            <person name="Huang S."/>
            <person name="Vieira S."/>
            <person name="Bunk B."/>
            <person name="Riedel T."/>
            <person name="Sproer C."/>
            <person name="Overmann J."/>
        </authorList>
    </citation>
    <scope>NUCLEOTIDE SEQUENCE [LARGE SCALE GENOMIC DNA]</scope>
    <source>
        <strain evidence="3">DSM 100886 HEG_-6_39</strain>
    </source>
</reference>
<dbReference type="RefSeq" id="WP_110174546.1">
    <property type="nucleotide sequence ID" value="NZ_CP015136.1"/>
</dbReference>
<dbReference type="InterPro" id="IPR009725">
    <property type="entry name" value="3_dmu_93_MTrfase"/>
</dbReference>
<reference evidence="3" key="2">
    <citation type="submission" date="2016-04" db="EMBL/GenBank/DDBJ databases">
        <title>First Complete Genome Sequence of a Subdivision 6 Acidobacterium.</title>
        <authorList>
            <person name="Huang S."/>
            <person name="Vieira S."/>
            <person name="Bunk B."/>
            <person name="Riedel T."/>
            <person name="Sproeer C."/>
            <person name="Overmann J."/>
        </authorList>
    </citation>
    <scope>NUCLEOTIDE SEQUENCE [LARGE SCALE GENOMIC DNA]</scope>
    <source>
        <strain evidence="3">DSM 100886 HEG_-6_39</strain>
    </source>
</reference>
<dbReference type="GO" id="GO:0032259">
    <property type="term" value="P:methylation"/>
    <property type="evidence" value="ECO:0007669"/>
    <property type="project" value="UniProtKB-KW"/>
</dbReference>
<gene>
    <name evidence="2" type="ORF">LuPra_01168</name>
</gene>
<dbReference type="Gene3D" id="3.10.180.10">
    <property type="entry name" value="2,3-Dihydroxybiphenyl 1,2-Dioxygenase, domain 1"/>
    <property type="match status" value="1"/>
</dbReference>
<sequence length="161" mass="17106">MTGTPKIATHLWFNGNADEAVAFYTSLFDDARITNVVRWGEGGPGPQGAVLNIAFEMAGQSFIALNGGPAFTFTPAISLAVSCETQAEVDALWTRLLDGGGKPNACGWLDDRFGLSWQIVPSALTELMSDPDPKASGRVARALMGMQKIDIASLQRAYLAA</sequence>